<feature type="domain" description="Amino acid permease/ SLC12A" evidence="8">
    <location>
        <begin position="53"/>
        <end position="502"/>
    </location>
</feature>
<evidence type="ECO:0000256" key="2">
    <source>
        <dbReference type="ARBA" id="ARBA00022448"/>
    </source>
</evidence>
<keyword evidence="3 7" id="KW-0812">Transmembrane</keyword>
<feature type="transmembrane region" description="Helical" evidence="7">
    <location>
        <begin position="135"/>
        <end position="157"/>
    </location>
</feature>
<organism evidence="9 10">
    <name type="scientific">Secundilactobacillus kimchicus JCM 15530</name>
    <dbReference type="NCBI Taxonomy" id="1302272"/>
    <lineage>
        <taxon>Bacteria</taxon>
        <taxon>Bacillati</taxon>
        <taxon>Bacillota</taxon>
        <taxon>Bacilli</taxon>
        <taxon>Lactobacillales</taxon>
        <taxon>Lactobacillaceae</taxon>
        <taxon>Secundilactobacillus</taxon>
    </lineage>
</organism>
<evidence type="ECO:0000256" key="1">
    <source>
        <dbReference type="ARBA" id="ARBA00004141"/>
    </source>
</evidence>
<dbReference type="GO" id="GO:0016020">
    <property type="term" value="C:membrane"/>
    <property type="evidence" value="ECO:0007669"/>
    <property type="project" value="UniProtKB-SubCell"/>
</dbReference>
<evidence type="ECO:0000256" key="4">
    <source>
        <dbReference type="ARBA" id="ARBA00022970"/>
    </source>
</evidence>
<keyword evidence="4" id="KW-0029">Amino-acid transport</keyword>
<evidence type="ECO:0000256" key="5">
    <source>
        <dbReference type="ARBA" id="ARBA00022989"/>
    </source>
</evidence>
<dbReference type="InterPro" id="IPR050524">
    <property type="entry name" value="APC_YAT"/>
</dbReference>
<keyword evidence="2" id="KW-0813">Transport</keyword>
<feature type="transmembrane region" description="Helical" evidence="7">
    <location>
        <begin position="318"/>
        <end position="343"/>
    </location>
</feature>
<dbReference type="Pfam" id="PF00324">
    <property type="entry name" value="AA_permease"/>
    <property type="match status" value="1"/>
</dbReference>
<feature type="transmembrane region" description="Helical" evidence="7">
    <location>
        <begin position="375"/>
        <end position="397"/>
    </location>
</feature>
<dbReference type="FunFam" id="1.20.1740.10:FF:000001">
    <property type="entry name" value="Amino acid permease"/>
    <property type="match status" value="1"/>
</dbReference>
<evidence type="ECO:0000313" key="9">
    <source>
        <dbReference type="EMBL" id="KRK48922.1"/>
    </source>
</evidence>
<evidence type="ECO:0000313" key="10">
    <source>
        <dbReference type="Proteomes" id="UP000050911"/>
    </source>
</evidence>
<dbReference type="InterPro" id="IPR004841">
    <property type="entry name" value="AA-permease/SLC12A_dom"/>
</dbReference>
<dbReference type="PANTHER" id="PTHR43341">
    <property type="entry name" value="AMINO ACID PERMEASE"/>
    <property type="match status" value="1"/>
</dbReference>
<dbReference type="Proteomes" id="UP000050911">
    <property type="component" value="Unassembled WGS sequence"/>
</dbReference>
<proteinExistence type="predicted"/>
<evidence type="ECO:0000256" key="7">
    <source>
        <dbReference type="SAM" id="Phobius"/>
    </source>
</evidence>
<reference evidence="9 10" key="1">
    <citation type="journal article" date="2015" name="Genome Announc.">
        <title>Expanding the biotechnology potential of lactobacilli through comparative genomics of 213 strains and associated genera.</title>
        <authorList>
            <person name="Sun Z."/>
            <person name="Harris H.M."/>
            <person name="McCann A."/>
            <person name="Guo C."/>
            <person name="Argimon S."/>
            <person name="Zhang W."/>
            <person name="Yang X."/>
            <person name="Jeffery I.B."/>
            <person name="Cooney J.C."/>
            <person name="Kagawa T.F."/>
            <person name="Liu W."/>
            <person name="Song Y."/>
            <person name="Salvetti E."/>
            <person name="Wrobel A."/>
            <person name="Rasinkangas P."/>
            <person name="Parkhill J."/>
            <person name="Rea M.C."/>
            <person name="O'Sullivan O."/>
            <person name="Ritari J."/>
            <person name="Douillard F.P."/>
            <person name="Paul Ross R."/>
            <person name="Yang R."/>
            <person name="Briner A.E."/>
            <person name="Felis G.E."/>
            <person name="de Vos W.M."/>
            <person name="Barrangou R."/>
            <person name="Klaenhammer T.R."/>
            <person name="Caufield P.W."/>
            <person name="Cui Y."/>
            <person name="Zhang H."/>
            <person name="O'Toole P.W."/>
        </authorList>
    </citation>
    <scope>NUCLEOTIDE SEQUENCE [LARGE SCALE GENOMIC DNA]</scope>
    <source>
        <strain evidence="9 10">JCM 15530</strain>
    </source>
</reference>
<feature type="transmembrane region" description="Helical" evidence="7">
    <location>
        <begin position="163"/>
        <end position="184"/>
    </location>
</feature>
<dbReference type="PROSITE" id="PS00218">
    <property type="entry name" value="AMINO_ACID_PERMEASE_1"/>
    <property type="match status" value="1"/>
</dbReference>
<feature type="transmembrane region" description="Helical" evidence="7">
    <location>
        <begin position="196"/>
        <end position="217"/>
    </location>
</feature>
<evidence type="ECO:0000256" key="6">
    <source>
        <dbReference type="ARBA" id="ARBA00023136"/>
    </source>
</evidence>
<dbReference type="PIRSF" id="PIRSF006060">
    <property type="entry name" value="AA_transporter"/>
    <property type="match status" value="1"/>
</dbReference>
<feature type="transmembrane region" description="Helical" evidence="7">
    <location>
        <begin position="229"/>
        <end position="249"/>
    </location>
</feature>
<dbReference type="EMBL" id="AZCX01000002">
    <property type="protein sequence ID" value="KRK48922.1"/>
    <property type="molecule type" value="Genomic_DNA"/>
</dbReference>
<feature type="transmembrane region" description="Helical" evidence="7">
    <location>
        <begin position="403"/>
        <end position="426"/>
    </location>
</feature>
<dbReference type="Gene3D" id="1.20.1740.10">
    <property type="entry name" value="Amino acid/polyamine transporter I"/>
    <property type="match status" value="1"/>
</dbReference>
<dbReference type="STRING" id="1302272.FC96_GL001243"/>
<feature type="transmembrane region" description="Helical" evidence="7">
    <location>
        <begin position="477"/>
        <end position="495"/>
    </location>
</feature>
<feature type="transmembrane region" description="Helical" evidence="7">
    <location>
        <begin position="54"/>
        <end position="75"/>
    </location>
</feature>
<dbReference type="GO" id="GO:0015171">
    <property type="term" value="F:amino acid transmembrane transporter activity"/>
    <property type="evidence" value="ECO:0007669"/>
    <property type="project" value="TreeGrafter"/>
</dbReference>
<name>A0A0R1HZM7_9LACO</name>
<evidence type="ECO:0000259" key="8">
    <source>
        <dbReference type="Pfam" id="PF00324"/>
    </source>
</evidence>
<dbReference type="PATRIC" id="fig|1302272.5.peg.1251"/>
<feature type="transmembrane region" description="Helical" evidence="7">
    <location>
        <begin position="276"/>
        <end position="298"/>
    </location>
</feature>
<feature type="transmembrane region" description="Helical" evidence="7">
    <location>
        <begin position="81"/>
        <end position="98"/>
    </location>
</feature>
<sequence>MTIKWLSRGVSREKAFFVSETSLRKLRFWKVSELFMAENATDHQVKRELKTRHLSMIALGGSIGTGLFVASGSAISTAGPGGGLLAYVAMGLMVYFLMTSLGEMATNMPISGSFAAYSTKYVDPALGFAMGWNYWFNWAITLAVDISTAAIVMKYWLPNVPGWIWSVSVLVIIFLINALTVKAFGETEYWMAMIKVVTVLVFLVVGVLTIFGIMGGHATGLENFTYKKAPFVGGVPAILGVFVVAGFSFQGTELVGITAGESATPEKSIPKAINQVFWRILLFYILAIFVIACIIPYTSPDLLGSEASDIAISPFTLVFQRAGLAAAASVMNAVILTSVISAANSGMYASSRMLYSLAIQGNAPRYFEHTTSHGVPLRAQVATTIVGALAFITSIAGPEVYTWLVAASGLTGFIAWLGIAISHFRFRRAFVKQGHDVKELKYHAKLFPVGPLLALILCLLVIAGQNTGAFIHFDWEQILITYLSVPLFVVLFVYYKIRHKTKLIPLDQVDISSTRTEQRHD</sequence>
<accession>A0A0R1HZM7</accession>
<keyword evidence="10" id="KW-1185">Reference proteome</keyword>
<dbReference type="InterPro" id="IPR004840">
    <property type="entry name" value="Amino_acid_permease_CS"/>
</dbReference>
<comment type="subcellular location">
    <subcellularLocation>
        <location evidence="1">Membrane</location>
        <topology evidence="1">Multi-pass membrane protein</topology>
    </subcellularLocation>
</comment>
<comment type="caution">
    <text evidence="9">The sequence shown here is derived from an EMBL/GenBank/DDBJ whole genome shotgun (WGS) entry which is preliminary data.</text>
</comment>
<keyword evidence="5 7" id="KW-1133">Transmembrane helix</keyword>
<protein>
    <submittedName>
        <fullName evidence="9">Amino acid transporter</fullName>
    </submittedName>
</protein>
<dbReference type="AlphaFoldDB" id="A0A0R1HZM7"/>
<evidence type="ECO:0000256" key="3">
    <source>
        <dbReference type="ARBA" id="ARBA00022692"/>
    </source>
</evidence>
<dbReference type="PANTHER" id="PTHR43341:SF1">
    <property type="entry name" value="GENERAL AMINO-ACID PERMEASE GAP1"/>
    <property type="match status" value="1"/>
</dbReference>
<gene>
    <name evidence="9" type="ORF">FC96_GL001243</name>
</gene>
<keyword evidence="6 7" id="KW-0472">Membrane</keyword>
<feature type="transmembrane region" description="Helical" evidence="7">
    <location>
        <begin position="446"/>
        <end position="465"/>
    </location>
</feature>